<protein>
    <submittedName>
        <fullName evidence="2">DUF58 domain-containing protein</fullName>
    </submittedName>
</protein>
<reference evidence="2 3" key="2">
    <citation type="submission" date="2018-12" db="EMBL/GenBank/DDBJ databases">
        <title>Simiduia agarivorans gen. nov., sp. nov., a marine, agarolytic bacterium isolated from shallow coastal water from Keelung, Taiwan.</title>
        <authorList>
            <person name="Shieh W.Y."/>
        </authorList>
    </citation>
    <scope>NUCLEOTIDE SEQUENCE [LARGE SCALE GENOMIC DNA]</scope>
    <source>
        <strain evidence="2 3">GTF-13</strain>
    </source>
</reference>
<accession>A0A3P3VPZ9</accession>
<reference evidence="2 3" key="1">
    <citation type="submission" date="2018-08" db="EMBL/GenBank/DDBJ databases">
        <authorList>
            <person name="Khan S.A."/>
        </authorList>
    </citation>
    <scope>NUCLEOTIDE SEQUENCE [LARGE SCALE GENOMIC DNA]</scope>
    <source>
        <strain evidence="2 3">GTF-13</strain>
    </source>
</reference>
<dbReference type="AlphaFoldDB" id="A0A3P3VPZ9"/>
<sequence length="309" mass="34237">MSGAYTDLHQLVELGRDARTLGIYSAQHVRSALSGQHRSRLRGRGIDFDEVRRYQAGDDIRSIDWRVTARSGIAHTKLYHEERERPVVVLLDQSPAMFFGSHLNFKSVTAAECAAALAWAALEHGDRIGGLLATGAPERLFRPYRSRQTLLHWLQAIVDANQRLTSSTPPAPANYLADTLASLYPAIDSGAALFIISDGLSLNEACEPHLHRLGKHHDLLFLRVTDPLEHNPPEAGLYPLKQSQGQAILLNTRSARVRQHYQQGCTEQLQRVEQRLGRFGIPLQEIDAGQATLPQLQALFPGQRGAGRG</sequence>
<organism evidence="2 3">
    <name type="scientific">Aestuariirhabdus litorea</name>
    <dbReference type="NCBI Taxonomy" id="2528527"/>
    <lineage>
        <taxon>Bacteria</taxon>
        <taxon>Pseudomonadati</taxon>
        <taxon>Pseudomonadota</taxon>
        <taxon>Gammaproteobacteria</taxon>
        <taxon>Oceanospirillales</taxon>
        <taxon>Aestuariirhabdaceae</taxon>
        <taxon>Aestuariirhabdus</taxon>
    </lineage>
</organism>
<comment type="caution">
    <text evidence="2">The sequence shown here is derived from an EMBL/GenBank/DDBJ whole genome shotgun (WGS) entry which is preliminary data.</text>
</comment>
<dbReference type="PANTHER" id="PTHR33608">
    <property type="entry name" value="BLL2464 PROTEIN"/>
    <property type="match status" value="1"/>
</dbReference>
<dbReference type="RefSeq" id="WP_125015284.1">
    <property type="nucleotide sequence ID" value="NZ_QWEZ01000001.1"/>
</dbReference>
<gene>
    <name evidence="2" type="ORF">D0544_07120</name>
</gene>
<dbReference type="InterPro" id="IPR002881">
    <property type="entry name" value="DUF58"/>
</dbReference>
<evidence type="ECO:0000313" key="2">
    <source>
        <dbReference type="EMBL" id="RRJ84852.1"/>
    </source>
</evidence>
<evidence type="ECO:0000313" key="3">
    <source>
        <dbReference type="Proteomes" id="UP000280792"/>
    </source>
</evidence>
<name>A0A3P3VPZ9_9GAMM</name>
<dbReference type="Proteomes" id="UP000280792">
    <property type="component" value="Unassembled WGS sequence"/>
</dbReference>
<evidence type="ECO:0000259" key="1">
    <source>
        <dbReference type="Pfam" id="PF01882"/>
    </source>
</evidence>
<dbReference type="Pfam" id="PF01882">
    <property type="entry name" value="DUF58"/>
    <property type="match status" value="1"/>
</dbReference>
<dbReference type="PANTHER" id="PTHR33608:SF12">
    <property type="entry name" value="DUF58 DOMAIN-CONTAINING PROTEIN"/>
    <property type="match status" value="1"/>
</dbReference>
<dbReference type="EMBL" id="QWEZ01000001">
    <property type="protein sequence ID" value="RRJ84852.1"/>
    <property type="molecule type" value="Genomic_DNA"/>
</dbReference>
<keyword evidence="3" id="KW-1185">Reference proteome</keyword>
<proteinExistence type="predicted"/>
<feature type="domain" description="DUF58" evidence="1">
    <location>
        <begin position="50"/>
        <end position="268"/>
    </location>
</feature>